<evidence type="ECO:0000313" key="2">
    <source>
        <dbReference type="EMBL" id="WVZ88334.1"/>
    </source>
</evidence>
<dbReference type="EMBL" id="CP144752">
    <property type="protein sequence ID" value="WVZ88334.1"/>
    <property type="molecule type" value="Genomic_DNA"/>
</dbReference>
<accession>A0AAQ3U9V5</accession>
<gene>
    <name evidence="2" type="ORF">U9M48_034868</name>
</gene>
<evidence type="ECO:0000313" key="3">
    <source>
        <dbReference type="Proteomes" id="UP001341281"/>
    </source>
</evidence>
<protein>
    <submittedName>
        <fullName evidence="2">Uncharacterized protein</fullName>
    </submittedName>
</protein>
<dbReference type="InterPro" id="IPR001969">
    <property type="entry name" value="Aspartic_peptidase_AS"/>
</dbReference>
<dbReference type="Gene3D" id="2.40.70.10">
    <property type="entry name" value="Acid Proteases"/>
    <property type="match status" value="1"/>
</dbReference>
<dbReference type="GO" id="GO:0004190">
    <property type="term" value="F:aspartic-type endopeptidase activity"/>
    <property type="evidence" value="ECO:0007669"/>
    <property type="project" value="InterPro"/>
</dbReference>
<keyword evidence="3" id="KW-1185">Reference proteome</keyword>
<dbReference type="CDD" id="cd00303">
    <property type="entry name" value="retropepsin_like"/>
    <property type="match status" value="1"/>
</dbReference>
<sequence length="230" mass="25496">MNNQPGILGPHNADTNRNKMDDKLSALHSQRRAQGLCMKRGEKWSKTHKCPEKPAVQLEQIKEESASESSSDEDEVFQLSSCAAKGVQGKKTLKLAGFVGNQEILILLDSGSSCTFISSAVKNLQCSVQAAPSVTVTVANGQKVQSNQEVSQFAWWTQGHTFSHTARVLPLSCYDLVLGMDWLESHSPMWIHWKRKLLRFSHAGRRIALKGIKDSLSSCPKIEVRKLRGP</sequence>
<reference evidence="2 3" key="1">
    <citation type="submission" date="2024-02" db="EMBL/GenBank/DDBJ databases">
        <title>High-quality chromosome-scale genome assembly of Pensacola bahiagrass (Paspalum notatum Flugge var. saurae).</title>
        <authorList>
            <person name="Vega J.M."/>
            <person name="Podio M."/>
            <person name="Orjuela J."/>
            <person name="Siena L.A."/>
            <person name="Pessino S.C."/>
            <person name="Combes M.C."/>
            <person name="Mariac C."/>
            <person name="Albertini E."/>
            <person name="Pupilli F."/>
            <person name="Ortiz J.P.A."/>
            <person name="Leblanc O."/>
        </authorList>
    </citation>
    <scope>NUCLEOTIDE SEQUENCE [LARGE SCALE GENOMIC DNA]</scope>
    <source>
        <strain evidence="2">R1</strain>
        <tissue evidence="2">Leaf</tissue>
    </source>
</reference>
<dbReference type="Proteomes" id="UP001341281">
    <property type="component" value="Chromosome 08"/>
</dbReference>
<dbReference type="AlphaFoldDB" id="A0AAQ3U9V5"/>
<dbReference type="Pfam" id="PF08284">
    <property type="entry name" value="RVP_2"/>
    <property type="match status" value="1"/>
</dbReference>
<dbReference type="InterPro" id="IPR021109">
    <property type="entry name" value="Peptidase_aspartic_dom_sf"/>
</dbReference>
<feature type="region of interest" description="Disordered" evidence="1">
    <location>
        <begin position="1"/>
        <end position="24"/>
    </location>
</feature>
<organism evidence="2 3">
    <name type="scientific">Paspalum notatum var. saurae</name>
    <dbReference type="NCBI Taxonomy" id="547442"/>
    <lineage>
        <taxon>Eukaryota</taxon>
        <taxon>Viridiplantae</taxon>
        <taxon>Streptophyta</taxon>
        <taxon>Embryophyta</taxon>
        <taxon>Tracheophyta</taxon>
        <taxon>Spermatophyta</taxon>
        <taxon>Magnoliopsida</taxon>
        <taxon>Liliopsida</taxon>
        <taxon>Poales</taxon>
        <taxon>Poaceae</taxon>
        <taxon>PACMAD clade</taxon>
        <taxon>Panicoideae</taxon>
        <taxon>Andropogonodae</taxon>
        <taxon>Paspaleae</taxon>
        <taxon>Paspalinae</taxon>
        <taxon>Paspalum</taxon>
    </lineage>
</organism>
<evidence type="ECO:0000256" key="1">
    <source>
        <dbReference type="SAM" id="MobiDB-lite"/>
    </source>
</evidence>
<dbReference type="PROSITE" id="PS00141">
    <property type="entry name" value="ASP_PROTEASE"/>
    <property type="match status" value="1"/>
</dbReference>
<proteinExistence type="predicted"/>
<name>A0AAQ3U9V5_PASNO</name>
<feature type="compositionally biased region" description="Basic and acidic residues" evidence="1">
    <location>
        <begin position="14"/>
        <end position="24"/>
    </location>
</feature>
<dbReference type="GO" id="GO:0006508">
    <property type="term" value="P:proteolysis"/>
    <property type="evidence" value="ECO:0007669"/>
    <property type="project" value="InterPro"/>
</dbReference>
<dbReference type="SUPFAM" id="SSF50630">
    <property type="entry name" value="Acid proteases"/>
    <property type="match status" value="1"/>
</dbReference>